<dbReference type="KEGG" id="fcy:FRACYDRAFT_239138"/>
<dbReference type="PANTHER" id="PTHR13610">
    <property type="entry name" value="METHYLTRANSFERASE DOMAIN-CONTAINING PROTEIN"/>
    <property type="match status" value="1"/>
</dbReference>
<reference evidence="6 7" key="1">
    <citation type="submission" date="2016-09" db="EMBL/GenBank/DDBJ databases">
        <title>Extensive genetic diversity and differential bi-allelic expression allows diatom success in the polar Southern Ocean.</title>
        <authorList>
            <consortium name="DOE Joint Genome Institute"/>
            <person name="Mock T."/>
            <person name="Otillar R.P."/>
            <person name="Strauss J."/>
            <person name="Dupont C."/>
            <person name="Frickenhaus S."/>
            <person name="Maumus F."/>
            <person name="Mcmullan M."/>
            <person name="Sanges R."/>
            <person name="Schmutz J."/>
            <person name="Toseland A."/>
            <person name="Valas R."/>
            <person name="Veluchamy A."/>
            <person name="Ward B.J."/>
            <person name="Allen A."/>
            <person name="Barry K."/>
            <person name="Falciatore A."/>
            <person name="Ferrante M."/>
            <person name="Fortunato A.E."/>
            <person name="Gloeckner G."/>
            <person name="Gruber A."/>
            <person name="Hipkin R."/>
            <person name="Janech M."/>
            <person name="Kroth P."/>
            <person name="Leese F."/>
            <person name="Lindquist E."/>
            <person name="Lyon B.R."/>
            <person name="Martin J."/>
            <person name="Mayer C."/>
            <person name="Parker M."/>
            <person name="Quesneville H."/>
            <person name="Raymond J."/>
            <person name="Uhlig C."/>
            <person name="Valentin K.U."/>
            <person name="Worden A.Z."/>
            <person name="Armbrust E.V."/>
            <person name="Bowler C."/>
            <person name="Green B."/>
            <person name="Moulton V."/>
            <person name="Van Oosterhout C."/>
            <person name="Grigoriev I."/>
        </authorList>
    </citation>
    <scope>NUCLEOTIDE SEQUENCE [LARGE SCALE GENOMIC DNA]</scope>
    <source>
        <strain evidence="6 7">CCMP1102</strain>
    </source>
</reference>
<dbReference type="GO" id="GO:1905706">
    <property type="term" value="P:regulation of mitochondrial ATP synthesis coupled proton transport"/>
    <property type="evidence" value="ECO:0007669"/>
    <property type="project" value="TreeGrafter"/>
</dbReference>
<evidence type="ECO:0000313" key="6">
    <source>
        <dbReference type="EMBL" id="OEU16543.1"/>
    </source>
</evidence>
<accession>A0A1E7FFH5</accession>
<comment type="similarity">
    <text evidence="1">Belongs to the ANT/ATPSC lysine N-methyltransferase family.</text>
</comment>
<dbReference type="GO" id="GO:0016279">
    <property type="term" value="F:protein-lysine N-methyltransferase activity"/>
    <property type="evidence" value="ECO:0007669"/>
    <property type="project" value="InterPro"/>
</dbReference>
<keyword evidence="4" id="KW-0949">S-adenosyl-L-methionine</keyword>
<feature type="compositionally biased region" description="Polar residues" evidence="5">
    <location>
        <begin position="117"/>
        <end position="128"/>
    </location>
</feature>
<evidence type="ECO:0000256" key="2">
    <source>
        <dbReference type="ARBA" id="ARBA00022603"/>
    </source>
</evidence>
<dbReference type="GO" id="GO:0032259">
    <property type="term" value="P:methylation"/>
    <property type="evidence" value="ECO:0007669"/>
    <property type="project" value="UniProtKB-KW"/>
</dbReference>
<proteinExistence type="inferred from homology"/>
<evidence type="ECO:0000256" key="4">
    <source>
        <dbReference type="ARBA" id="ARBA00022691"/>
    </source>
</evidence>
<gene>
    <name evidence="6" type="ORF">FRACYDRAFT_239138</name>
</gene>
<organism evidence="6 7">
    <name type="scientific">Fragilariopsis cylindrus CCMP1102</name>
    <dbReference type="NCBI Taxonomy" id="635003"/>
    <lineage>
        <taxon>Eukaryota</taxon>
        <taxon>Sar</taxon>
        <taxon>Stramenopiles</taxon>
        <taxon>Ochrophyta</taxon>
        <taxon>Bacillariophyta</taxon>
        <taxon>Bacillariophyceae</taxon>
        <taxon>Bacillariophycidae</taxon>
        <taxon>Bacillariales</taxon>
        <taxon>Bacillariaceae</taxon>
        <taxon>Fragilariopsis</taxon>
    </lineage>
</organism>
<feature type="compositionally biased region" description="Basic and acidic residues" evidence="5">
    <location>
        <begin position="132"/>
        <end position="149"/>
    </location>
</feature>
<feature type="region of interest" description="Disordered" evidence="5">
    <location>
        <begin position="117"/>
        <end position="149"/>
    </location>
</feature>
<dbReference type="Proteomes" id="UP000095751">
    <property type="component" value="Unassembled WGS sequence"/>
</dbReference>
<dbReference type="AlphaFoldDB" id="A0A1E7FFH5"/>
<dbReference type="PANTHER" id="PTHR13610:SF9">
    <property type="entry name" value="FI06469P"/>
    <property type="match status" value="1"/>
</dbReference>
<dbReference type="OrthoDB" id="192798at2759"/>
<keyword evidence="7" id="KW-1185">Reference proteome</keyword>
<dbReference type="Gene3D" id="3.40.50.150">
    <property type="entry name" value="Vaccinia Virus protein VP39"/>
    <property type="match status" value="1"/>
</dbReference>
<evidence type="ECO:0000313" key="7">
    <source>
        <dbReference type="Proteomes" id="UP000095751"/>
    </source>
</evidence>
<keyword evidence="3" id="KW-0808">Transferase</keyword>
<dbReference type="InterPro" id="IPR026170">
    <property type="entry name" value="FAM173A/B"/>
</dbReference>
<keyword evidence="2" id="KW-0489">Methyltransferase</keyword>
<dbReference type="InterPro" id="IPR029063">
    <property type="entry name" value="SAM-dependent_MTases_sf"/>
</dbReference>
<evidence type="ECO:0000256" key="1">
    <source>
        <dbReference type="ARBA" id="ARBA00010633"/>
    </source>
</evidence>
<dbReference type="GO" id="GO:0005739">
    <property type="term" value="C:mitochondrion"/>
    <property type="evidence" value="ECO:0007669"/>
    <property type="project" value="TreeGrafter"/>
</dbReference>
<protein>
    <submittedName>
        <fullName evidence="6">Uncharacterized protein</fullName>
    </submittedName>
</protein>
<evidence type="ECO:0000256" key="5">
    <source>
        <dbReference type="SAM" id="MobiDB-lite"/>
    </source>
</evidence>
<dbReference type="EMBL" id="KV784358">
    <property type="protein sequence ID" value="OEU16543.1"/>
    <property type="molecule type" value="Genomic_DNA"/>
</dbReference>
<dbReference type="InParanoid" id="A0A1E7FFH5"/>
<sequence>MASPSRKVRNALLHLKEEVTRIYEAAKLGYQSTGIEFNWTLWAFSSLRRQLFWSKEVKKRSQFLRQDFLSYNLNSVNTIMIFGVPRTMPILGKKIQTECSLGTNILSYRFDIPLASSSTSPQIPMQASKTNNNKETRKNNNNNNEKDGLRLQANCIYNREEMKIYRMG</sequence>
<evidence type="ECO:0000256" key="3">
    <source>
        <dbReference type="ARBA" id="ARBA00022679"/>
    </source>
</evidence>
<name>A0A1E7FFH5_9STRA</name>